<name>A0A0E9WU52_ANGAN</name>
<dbReference type="EMBL" id="GBXM01015549">
    <property type="protein sequence ID" value="JAH93028.1"/>
    <property type="molecule type" value="Transcribed_RNA"/>
</dbReference>
<proteinExistence type="predicted"/>
<feature type="chain" id="PRO_5002435014" evidence="1">
    <location>
        <begin position="17"/>
        <end position="44"/>
    </location>
</feature>
<accession>A0A0E9WU52</accession>
<protein>
    <submittedName>
        <fullName evidence="2">Uncharacterized protein</fullName>
    </submittedName>
</protein>
<keyword evidence="1" id="KW-0732">Signal</keyword>
<reference evidence="2" key="1">
    <citation type="submission" date="2014-11" db="EMBL/GenBank/DDBJ databases">
        <authorList>
            <person name="Amaro Gonzalez C."/>
        </authorList>
    </citation>
    <scope>NUCLEOTIDE SEQUENCE</scope>
</reference>
<dbReference type="AlphaFoldDB" id="A0A0E9WU52"/>
<evidence type="ECO:0000313" key="2">
    <source>
        <dbReference type="EMBL" id="JAH93028.1"/>
    </source>
</evidence>
<reference evidence="2" key="2">
    <citation type="journal article" date="2015" name="Fish Shellfish Immunol.">
        <title>Early steps in the European eel (Anguilla anguilla)-Vibrio vulnificus interaction in the gills: Role of the RtxA13 toxin.</title>
        <authorList>
            <person name="Callol A."/>
            <person name="Pajuelo D."/>
            <person name="Ebbesson L."/>
            <person name="Teles M."/>
            <person name="MacKenzie S."/>
            <person name="Amaro C."/>
        </authorList>
    </citation>
    <scope>NUCLEOTIDE SEQUENCE</scope>
</reference>
<sequence>MFFCSLISLLIRTLYSFQVIHSQAELITTAWYSGGWWEESQKRS</sequence>
<organism evidence="2">
    <name type="scientific">Anguilla anguilla</name>
    <name type="common">European freshwater eel</name>
    <name type="synonym">Muraena anguilla</name>
    <dbReference type="NCBI Taxonomy" id="7936"/>
    <lineage>
        <taxon>Eukaryota</taxon>
        <taxon>Metazoa</taxon>
        <taxon>Chordata</taxon>
        <taxon>Craniata</taxon>
        <taxon>Vertebrata</taxon>
        <taxon>Euteleostomi</taxon>
        <taxon>Actinopterygii</taxon>
        <taxon>Neopterygii</taxon>
        <taxon>Teleostei</taxon>
        <taxon>Anguilliformes</taxon>
        <taxon>Anguillidae</taxon>
        <taxon>Anguilla</taxon>
    </lineage>
</organism>
<feature type="signal peptide" evidence="1">
    <location>
        <begin position="1"/>
        <end position="16"/>
    </location>
</feature>
<evidence type="ECO:0000256" key="1">
    <source>
        <dbReference type="SAM" id="SignalP"/>
    </source>
</evidence>